<name>A0AAV2GTD1_9ROSI</name>
<keyword evidence="6" id="KW-0012">Acyltransferase</keyword>
<dbReference type="GO" id="GO:0005634">
    <property type="term" value="C:nucleus"/>
    <property type="evidence" value="ECO:0007669"/>
    <property type="project" value="UniProtKB-ARBA"/>
</dbReference>
<evidence type="ECO:0000256" key="2">
    <source>
        <dbReference type="ARBA" id="ARBA00022771"/>
    </source>
</evidence>
<dbReference type="InterPro" id="IPR000953">
    <property type="entry name" value="Chromo/chromo_shadow_dom"/>
</dbReference>
<evidence type="ECO:0000256" key="5">
    <source>
        <dbReference type="ARBA" id="ARBA00023159"/>
    </source>
</evidence>
<keyword evidence="6" id="KW-0808">Transferase</keyword>
<dbReference type="GO" id="GO:0004402">
    <property type="term" value="F:histone acetyltransferase activity"/>
    <property type="evidence" value="ECO:0007669"/>
    <property type="project" value="UniProtKB-ARBA"/>
</dbReference>
<keyword evidence="4" id="KW-0156">Chromatin regulator</keyword>
<evidence type="ECO:0000256" key="7">
    <source>
        <dbReference type="SAM" id="MobiDB-lite"/>
    </source>
</evidence>
<dbReference type="SUPFAM" id="SSF54160">
    <property type="entry name" value="Chromo domain-like"/>
    <property type="match status" value="1"/>
</dbReference>
<evidence type="ECO:0000256" key="1">
    <source>
        <dbReference type="ARBA" id="ARBA00022723"/>
    </source>
</evidence>
<evidence type="ECO:0000256" key="4">
    <source>
        <dbReference type="ARBA" id="ARBA00022853"/>
    </source>
</evidence>
<keyword evidence="5" id="KW-0010">Activator</keyword>
<protein>
    <recommendedName>
        <fullName evidence="8">Chromo domain-containing protein</fullName>
    </recommendedName>
</protein>
<evidence type="ECO:0000256" key="6">
    <source>
        <dbReference type="ARBA" id="ARBA00023315"/>
    </source>
</evidence>
<dbReference type="Proteomes" id="UP001497516">
    <property type="component" value="Chromosome 9"/>
</dbReference>
<keyword evidence="3" id="KW-0862">Zinc</keyword>
<evidence type="ECO:0000259" key="8">
    <source>
        <dbReference type="SMART" id="SM00298"/>
    </source>
</evidence>
<keyword evidence="10" id="KW-1185">Reference proteome</keyword>
<gene>
    <name evidence="9" type="ORF">LTRI10_LOCUS51903</name>
</gene>
<evidence type="ECO:0000256" key="3">
    <source>
        <dbReference type="ARBA" id="ARBA00022833"/>
    </source>
</evidence>
<dbReference type="InterPro" id="IPR025995">
    <property type="entry name" value="Tudor-knot"/>
</dbReference>
<evidence type="ECO:0000313" key="10">
    <source>
        <dbReference type="Proteomes" id="UP001497516"/>
    </source>
</evidence>
<evidence type="ECO:0000313" key="9">
    <source>
        <dbReference type="EMBL" id="CAL1412625.1"/>
    </source>
</evidence>
<accession>A0AAV2GTD1</accession>
<feature type="domain" description="Chromo" evidence="8">
    <location>
        <begin position="76"/>
        <end position="135"/>
    </location>
</feature>
<dbReference type="EMBL" id="OZ034822">
    <property type="protein sequence ID" value="CAL1412625.1"/>
    <property type="molecule type" value="Genomic_DNA"/>
</dbReference>
<dbReference type="CDD" id="cd18642">
    <property type="entry name" value="CBD_MOF_like"/>
    <property type="match status" value="1"/>
</dbReference>
<proteinExistence type="predicted"/>
<keyword evidence="2" id="KW-0863">Zinc-finger</keyword>
<dbReference type="AlphaFoldDB" id="A0AAV2GTD1"/>
<keyword evidence="1" id="KW-0479">Metal-binding</keyword>
<feature type="compositionally biased region" description="Polar residues" evidence="7">
    <location>
        <begin position="9"/>
        <end position="33"/>
    </location>
</feature>
<dbReference type="InterPro" id="IPR016197">
    <property type="entry name" value="Chromo-like_dom_sf"/>
</dbReference>
<organism evidence="9 10">
    <name type="scientific">Linum trigynum</name>
    <dbReference type="NCBI Taxonomy" id="586398"/>
    <lineage>
        <taxon>Eukaryota</taxon>
        <taxon>Viridiplantae</taxon>
        <taxon>Streptophyta</taxon>
        <taxon>Embryophyta</taxon>
        <taxon>Tracheophyta</taxon>
        <taxon>Spermatophyta</taxon>
        <taxon>Magnoliopsida</taxon>
        <taxon>eudicotyledons</taxon>
        <taxon>Gunneridae</taxon>
        <taxon>Pentapetalae</taxon>
        <taxon>rosids</taxon>
        <taxon>fabids</taxon>
        <taxon>Malpighiales</taxon>
        <taxon>Linaceae</taxon>
        <taxon>Linum</taxon>
    </lineage>
</organism>
<dbReference type="SMART" id="SM00298">
    <property type="entry name" value="CHROMO"/>
    <property type="match status" value="1"/>
</dbReference>
<feature type="region of interest" description="Disordered" evidence="7">
    <location>
        <begin position="1"/>
        <end position="58"/>
    </location>
</feature>
<dbReference type="Gene3D" id="2.30.30.140">
    <property type="match status" value="1"/>
</dbReference>
<dbReference type="FunFam" id="2.30.30.140:FF:000067">
    <property type="entry name" value="Histone acetyltransferase"/>
    <property type="match status" value="1"/>
</dbReference>
<sequence length="156" mass="17652">MGSIATPPLTENGTSAPTSAGGNSNVEQESQSAIDEMPSLPGNTVSMETDSLKERRGSSLPLEVGTRVMCRWRDGKYHPVKVIERRKVSYSGVSDYEYYVHYTEFNRRLDEWVKLDQLDLDSVEAVVDEKVEDKVTSLKMTRHQKRKIDETHVEST</sequence>
<dbReference type="Pfam" id="PF11717">
    <property type="entry name" value="Tudor-knot"/>
    <property type="match status" value="1"/>
</dbReference>
<dbReference type="GO" id="GO:0008270">
    <property type="term" value="F:zinc ion binding"/>
    <property type="evidence" value="ECO:0007669"/>
    <property type="project" value="UniProtKB-KW"/>
</dbReference>
<reference evidence="9 10" key="1">
    <citation type="submission" date="2024-04" db="EMBL/GenBank/DDBJ databases">
        <authorList>
            <person name="Fracassetti M."/>
        </authorList>
    </citation>
    <scope>NUCLEOTIDE SEQUENCE [LARGE SCALE GENOMIC DNA]</scope>
</reference>